<organism evidence="1 2">
    <name type="scientific">Eumeta variegata</name>
    <name type="common">Bagworm moth</name>
    <name type="synonym">Eumeta japonica</name>
    <dbReference type="NCBI Taxonomy" id="151549"/>
    <lineage>
        <taxon>Eukaryota</taxon>
        <taxon>Metazoa</taxon>
        <taxon>Ecdysozoa</taxon>
        <taxon>Arthropoda</taxon>
        <taxon>Hexapoda</taxon>
        <taxon>Insecta</taxon>
        <taxon>Pterygota</taxon>
        <taxon>Neoptera</taxon>
        <taxon>Endopterygota</taxon>
        <taxon>Lepidoptera</taxon>
        <taxon>Glossata</taxon>
        <taxon>Ditrysia</taxon>
        <taxon>Tineoidea</taxon>
        <taxon>Psychidae</taxon>
        <taxon>Oiketicinae</taxon>
        <taxon>Eumeta</taxon>
    </lineage>
</organism>
<dbReference type="EMBL" id="BGZK01000290">
    <property type="protein sequence ID" value="GBP34575.1"/>
    <property type="molecule type" value="Genomic_DNA"/>
</dbReference>
<reference evidence="1 2" key="1">
    <citation type="journal article" date="2019" name="Commun. Biol.">
        <title>The bagworm genome reveals a unique fibroin gene that provides high tensile strength.</title>
        <authorList>
            <person name="Kono N."/>
            <person name="Nakamura H."/>
            <person name="Ohtoshi R."/>
            <person name="Tomita M."/>
            <person name="Numata K."/>
            <person name="Arakawa K."/>
        </authorList>
    </citation>
    <scope>NUCLEOTIDE SEQUENCE [LARGE SCALE GENOMIC DNA]</scope>
</reference>
<keyword evidence="2" id="KW-1185">Reference proteome</keyword>
<proteinExistence type="predicted"/>
<comment type="caution">
    <text evidence="1">The sequence shown here is derived from an EMBL/GenBank/DDBJ whole genome shotgun (WGS) entry which is preliminary data.</text>
</comment>
<protein>
    <submittedName>
        <fullName evidence="1">Uncharacterized protein</fullName>
    </submittedName>
</protein>
<gene>
    <name evidence="1" type="ORF">EVAR_85295_1</name>
</gene>
<dbReference type="AlphaFoldDB" id="A0A4C1VA88"/>
<dbReference type="Proteomes" id="UP000299102">
    <property type="component" value="Unassembled WGS sequence"/>
</dbReference>
<name>A0A4C1VA88_EUMVA</name>
<accession>A0A4C1VA88</accession>
<sequence length="100" mass="11285">MKLNEFGRVNTPRPARAPLAPPALQFSRTCRDSFACYCTRANRFTSFQRLGDHRCLCTLATTEDLSLLCRLLVTIGISDRRAIEEKCATVTVTLWMKSNS</sequence>
<evidence type="ECO:0000313" key="1">
    <source>
        <dbReference type="EMBL" id="GBP34575.1"/>
    </source>
</evidence>
<evidence type="ECO:0000313" key="2">
    <source>
        <dbReference type="Proteomes" id="UP000299102"/>
    </source>
</evidence>